<dbReference type="GO" id="GO:0071555">
    <property type="term" value="P:cell wall organization"/>
    <property type="evidence" value="ECO:0007669"/>
    <property type="project" value="UniProtKB-KW"/>
</dbReference>
<dbReference type="OrthoDB" id="9803760at2"/>
<dbReference type="PANTHER" id="PTHR43783">
    <property type="entry name" value="UDP-N-ACETYLGLUCOSAMINE 1-CARBOXYVINYLTRANSFERASE"/>
    <property type="match status" value="1"/>
</dbReference>
<evidence type="ECO:0000256" key="3">
    <source>
        <dbReference type="ARBA" id="ARBA00022490"/>
    </source>
</evidence>
<dbReference type="InterPro" id="IPR036968">
    <property type="entry name" value="Enolpyruvate_Tfrase_sf"/>
</dbReference>
<feature type="binding site" evidence="12">
    <location>
        <position position="101"/>
    </location>
    <ligand>
        <name>UDP-N-acetyl-alpha-D-glucosamine</name>
        <dbReference type="ChEBI" id="CHEBI:57705"/>
    </ligand>
</feature>
<feature type="modified residue" description="2-(S-cysteinyl)pyruvic acid O-phosphothioketal" evidence="12">
    <location>
        <position position="125"/>
    </location>
</feature>
<dbReference type="Proteomes" id="UP000267841">
    <property type="component" value="Unassembled WGS sequence"/>
</dbReference>
<feature type="binding site" evidence="12">
    <location>
        <begin position="130"/>
        <end position="134"/>
    </location>
    <ligand>
        <name>UDP-N-acetyl-alpha-D-glucosamine</name>
        <dbReference type="ChEBI" id="CHEBI:57705"/>
    </ligand>
</feature>
<evidence type="ECO:0000259" key="13">
    <source>
        <dbReference type="Pfam" id="PF00275"/>
    </source>
</evidence>
<dbReference type="Pfam" id="PF00275">
    <property type="entry name" value="EPSP_synthase"/>
    <property type="match status" value="1"/>
</dbReference>
<evidence type="ECO:0000313" key="14">
    <source>
        <dbReference type="EMBL" id="RLJ71039.1"/>
    </source>
</evidence>
<keyword evidence="3 12" id="KW-0963">Cytoplasm</keyword>
<dbReference type="Gene3D" id="3.65.10.10">
    <property type="entry name" value="Enolpyruvate transferase domain"/>
    <property type="match status" value="2"/>
</dbReference>
<keyword evidence="15" id="KW-1185">Reference proteome</keyword>
<comment type="caution">
    <text evidence="14">The sequence shown here is derived from an EMBL/GenBank/DDBJ whole genome shotgun (WGS) entry which is preliminary data.</text>
</comment>
<comment type="function">
    <text evidence="12">Cell wall formation. Adds enolpyruvyl to UDP-N-acetylglucosamine.</text>
</comment>
<dbReference type="GO" id="GO:0008760">
    <property type="term" value="F:UDP-N-acetylglucosamine 1-carboxyvinyltransferase activity"/>
    <property type="evidence" value="ECO:0007669"/>
    <property type="project" value="UniProtKB-UniRule"/>
</dbReference>
<comment type="catalytic activity">
    <reaction evidence="11 12">
        <text>phosphoenolpyruvate + UDP-N-acetyl-alpha-D-glucosamine = UDP-N-acetyl-3-O-(1-carboxyvinyl)-alpha-D-glucosamine + phosphate</text>
        <dbReference type="Rhea" id="RHEA:18681"/>
        <dbReference type="ChEBI" id="CHEBI:43474"/>
        <dbReference type="ChEBI" id="CHEBI:57705"/>
        <dbReference type="ChEBI" id="CHEBI:58702"/>
        <dbReference type="ChEBI" id="CHEBI:68483"/>
        <dbReference type="EC" id="2.5.1.7"/>
    </reaction>
</comment>
<dbReference type="EMBL" id="RCCJ01000001">
    <property type="protein sequence ID" value="RLJ71039.1"/>
    <property type="molecule type" value="Genomic_DNA"/>
</dbReference>
<evidence type="ECO:0000256" key="1">
    <source>
        <dbReference type="ARBA" id="ARBA00004496"/>
    </source>
</evidence>
<evidence type="ECO:0000256" key="12">
    <source>
        <dbReference type="HAMAP-Rule" id="MF_00111"/>
    </source>
</evidence>
<comment type="pathway">
    <text evidence="2 12">Cell wall biogenesis; peptidoglycan biosynthesis.</text>
</comment>
<evidence type="ECO:0000313" key="15">
    <source>
        <dbReference type="Proteomes" id="UP000267841"/>
    </source>
</evidence>
<keyword evidence="12" id="KW-0670">Pyruvate</keyword>
<keyword evidence="6 12" id="KW-0133">Cell shape</keyword>
<keyword evidence="9 12" id="KW-0961">Cell wall biogenesis/degradation</keyword>
<evidence type="ECO:0000256" key="10">
    <source>
        <dbReference type="ARBA" id="ARBA00038367"/>
    </source>
</evidence>
<dbReference type="InterPro" id="IPR013792">
    <property type="entry name" value="RNA3'P_cycl/enolpyr_Trfase_a/b"/>
</dbReference>
<dbReference type="GO" id="GO:0019277">
    <property type="term" value="P:UDP-N-acetylgalactosamine biosynthetic process"/>
    <property type="evidence" value="ECO:0007669"/>
    <property type="project" value="InterPro"/>
</dbReference>
<dbReference type="RefSeq" id="WP_121011772.1">
    <property type="nucleotide sequence ID" value="NZ_RCCJ01000001.1"/>
</dbReference>
<dbReference type="HAMAP" id="MF_00111">
    <property type="entry name" value="MurA"/>
    <property type="match status" value="1"/>
</dbReference>
<dbReference type="GO" id="GO:0005737">
    <property type="term" value="C:cytoplasm"/>
    <property type="evidence" value="ECO:0007669"/>
    <property type="project" value="UniProtKB-SubCell"/>
</dbReference>
<feature type="domain" description="Enolpyruvate transferase" evidence="13">
    <location>
        <begin position="15"/>
        <end position="414"/>
    </location>
</feature>
<feature type="binding site" evidence="12">
    <location>
        <position position="313"/>
    </location>
    <ligand>
        <name>UDP-N-acetyl-alpha-D-glucosamine</name>
        <dbReference type="ChEBI" id="CHEBI:57705"/>
    </ligand>
</feature>
<dbReference type="PANTHER" id="PTHR43783:SF1">
    <property type="entry name" value="UDP-N-ACETYLGLUCOSAMINE 1-CARBOXYVINYLTRANSFERASE"/>
    <property type="match status" value="1"/>
</dbReference>
<feature type="binding site" evidence="12">
    <location>
        <position position="335"/>
    </location>
    <ligand>
        <name>UDP-N-acetyl-alpha-D-glucosamine</name>
        <dbReference type="ChEBI" id="CHEBI:57705"/>
    </ligand>
</feature>
<keyword evidence="8 12" id="KW-0131">Cell cycle</keyword>
<organism evidence="14 15">
    <name type="scientific">Hydrogenivirga caldilitoris</name>
    <dbReference type="NCBI Taxonomy" id="246264"/>
    <lineage>
        <taxon>Bacteria</taxon>
        <taxon>Pseudomonadati</taxon>
        <taxon>Aquificota</taxon>
        <taxon>Aquificia</taxon>
        <taxon>Aquificales</taxon>
        <taxon>Aquificaceae</taxon>
        <taxon>Hydrogenivirga</taxon>
    </lineage>
</organism>
<dbReference type="GO" id="GO:0008360">
    <property type="term" value="P:regulation of cell shape"/>
    <property type="evidence" value="ECO:0007669"/>
    <property type="project" value="UniProtKB-KW"/>
</dbReference>
<dbReference type="UniPathway" id="UPA00219"/>
<evidence type="ECO:0000256" key="11">
    <source>
        <dbReference type="ARBA" id="ARBA00047527"/>
    </source>
</evidence>
<protein>
    <recommendedName>
        <fullName evidence="12">UDP-N-acetylglucosamine 1-carboxyvinyltransferase</fullName>
        <ecNumber evidence="12">2.5.1.7</ecNumber>
    </recommendedName>
    <alternativeName>
        <fullName evidence="12">Enoylpyruvate transferase</fullName>
    </alternativeName>
    <alternativeName>
        <fullName evidence="12">UDP-N-acetylglucosamine enolpyruvyl transferase</fullName>
        <shortName evidence="12">EPT</shortName>
    </alternativeName>
</protein>
<dbReference type="InterPro" id="IPR005750">
    <property type="entry name" value="UDP_GlcNAc_COvinyl_MurA"/>
</dbReference>
<comment type="caution">
    <text evidence="12">Lacks conserved residue(s) required for the propagation of feature annotation.</text>
</comment>
<keyword evidence="7 12" id="KW-0573">Peptidoglycan synthesis</keyword>
<reference evidence="14 15" key="1">
    <citation type="submission" date="2018-10" db="EMBL/GenBank/DDBJ databases">
        <title>Genomic Encyclopedia of Archaeal and Bacterial Type Strains, Phase II (KMG-II): from individual species to whole genera.</title>
        <authorList>
            <person name="Goeker M."/>
        </authorList>
    </citation>
    <scope>NUCLEOTIDE SEQUENCE [LARGE SCALE GENOMIC DNA]</scope>
    <source>
        <strain evidence="14 15">DSM 16510</strain>
    </source>
</reference>
<keyword evidence="5 12" id="KW-0808">Transferase</keyword>
<evidence type="ECO:0000256" key="6">
    <source>
        <dbReference type="ARBA" id="ARBA00022960"/>
    </source>
</evidence>
<name>A0A497XSG2_9AQUI</name>
<dbReference type="AlphaFoldDB" id="A0A497XSG2"/>
<evidence type="ECO:0000256" key="5">
    <source>
        <dbReference type="ARBA" id="ARBA00022679"/>
    </source>
</evidence>
<dbReference type="SUPFAM" id="SSF55205">
    <property type="entry name" value="EPT/RTPC-like"/>
    <property type="match status" value="1"/>
</dbReference>
<evidence type="ECO:0000256" key="8">
    <source>
        <dbReference type="ARBA" id="ARBA00023306"/>
    </source>
</evidence>
<dbReference type="CDD" id="cd01555">
    <property type="entry name" value="UdpNAET"/>
    <property type="match status" value="1"/>
</dbReference>
<feature type="binding site" evidence="12">
    <location>
        <begin position="30"/>
        <end position="31"/>
    </location>
    <ligand>
        <name>phosphoenolpyruvate</name>
        <dbReference type="ChEBI" id="CHEBI:58702"/>
    </ligand>
</feature>
<evidence type="ECO:0000256" key="2">
    <source>
        <dbReference type="ARBA" id="ARBA00004752"/>
    </source>
</evidence>
<comment type="similarity">
    <text evidence="10 12">Belongs to the EPSP synthase family. MurA subfamily.</text>
</comment>
<evidence type="ECO:0000256" key="7">
    <source>
        <dbReference type="ARBA" id="ARBA00022984"/>
    </source>
</evidence>
<evidence type="ECO:0000256" key="4">
    <source>
        <dbReference type="ARBA" id="ARBA00022618"/>
    </source>
</evidence>
<dbReference type="EC" id="2.5.1.7" evidence="12"/>
<gene>
    <name evidence="12" type="primary">murA</name>
    <name evidence="14" type="ORF">BCF55_1328</name>
</gene>
<dbReference type="NCBIfam" id="NF006873">
    <property type="entry name" value="PRK09369.1"/>
    <property type="match status" value="1"/>
</dbReference>
<keyword evidence="4 12" id="KW-0132">Cell division</keyword>
<feature type="active site" description="Proton donor" evidence="12">
    <location>
        <position position="125"/>
    </location>
</feature>
<comment type="subcellular location">
    <subcellularLocation>
        <location evidence="1 12">Cytoplasm</location>
    </subcellularLocation>
</comment>
<proteinExistence type="inferred from homology"/>
<sequence length="429" mass="47209">MMNTTLYSSDTFLIEGGAHLKGQVKISGAKNACLPIIFSTILTKETCLIEDVPDLLDVKNACELLHILGAEGCKPTEGKILINASDVKSYETPEEIVRKMRASVLSMGPLLARFGKARVALPGGCSIGARPIDQHLKFFVSAGAQVSVRSGYVNLEIEKKKPTEFEFELITVTGTENALLYLSNVKGISILKNIAIEPEVIDLIDVLRKMGANIELEGRTAIIEGSEELRGFEHRVIPDRIEAGTLMVAAVLTEGEVELLNVIPKHLEAVIEKLERAGGEVQQIGEDRIRVRRREELKPLEIVTAEYPGFPTDMQAQFMAMLSVAKGNSMVYESIFENRFQHAYELRKMGASIEIRGKSAFIKGVKRLKGTEVISTDLRASASLVLAGLIAEGTTVIRDIYHLDRGYEKLEEKLNKLGAYVERLPATVS</sequence>
<dbReference type="InterPro" id="IPR050068">
    <property type="entry name" value="MurA_subfamily"/>
</dbReference>
<evidence type="ECO:0000256" key="9">
    <source>
        <dbReference type="ARBA" id="ARBA00023316"/>
    </source>
</evidence>
<dbReference type="GO" id="GO:0009252">
    <property type="term" value="P:peptidoglycan biosynthetic process"/>
    <property type="evidence" value="ECO:0007669"/>
    <property type="project" value="UniProtKB-UniRule"/>
</dbReference>
<accession>A0A497XSG2</accession>
<dbReference type="InterPro" id="IPR001986">
    <property type="entry name" value="Enolpyruvate_Tfrase_dom"/>
</dbReference>
<dbReference type="NCBIfam" id="TIGR01072">
    <property type="entry name" value="murA"/>
    <property type="match status" value="1"/>
</dbReference>
<dbReference type="GO" id="GO:0051301">
    <property type="term" value="P:cell division"/>
    <property type="evidence" value="ECO:0007669"/>
    <property type="project" value="UniProtKB-KW"/>
</dbReference>